<dbReference type="PANTHER" id="PTHR13817">
    <property type="entry name" value="TITIN"/>
    <property type="match status" value="1"/>
</dbReference>
<dbReference type="Gene3D" id="2.60.40.10">
    <property type="entry name" value="Immunoglobulins"/>
    <property type="match status" value="3"/>
</dbReference>
<accession>A0A8S4FPY2</accession>
<dbReference type="Proteomes" id="UP000653454">
    <property type="component" value="Unassembled WGS sequence"/>
</dbReference>
<dbReference type="InterPro" id="IPR007110">
    <property type="entry name" value="Ig-like_dom"/>
</dbReference>
<protein>
    <submittedName>
        <fullName evidence="4">(diamondback moth) hypothetical protein</fullName>
    </submittedName>
</protein>
<evidence type="ECO:0000259" key="3">
    <source>
        <dbReference type="PROSITE" id="PS50835"/>
    </source>
</evidence>
<feature type="domain" description="Ig-like" evidence="3">
    <location>
        <begin position="33"/>
        <end position="121"/>
    </location>
</feature>
<proteinExistence type="predicted"/>
<dbReference type="PROSITE" id="PS50835">
    <property type="entry name" value="IG_LIKE"/>
    <property type="match status" value="3"/>
</dbReference>
<organism evidence="4 5">
    <name type="scientific">Plutella xylostella</name>
    <name type="common">Diamondback moth</name>
    <name type="synonym">Plutella maculipennis</name>
    <dbReference type="NCBI Taxonomy" id="51655"/>
    <lineage>
        <taxon>Eukaryota</taxon>
        <taxon>Metazoa</taxon>
        <taxon>Ecdysozoa</taxon>
        <taxon>Arthropoda</taxon>
        <taxon>Hexapoda</taxon>
        <taxon>Insecta</taxon>
        <taxon>Pterygota</taxon>
        <taxon>Neoptera</taxon>
        <taxon>Endopterygota</taxon>
        <taxon>Lepidoptera</taxon>
        <taxon>Glossata</taxon>
        <taxon>Ditrysia</taxon>
        <taxon>Yponomeutoidea</taxon>
        <taxon>Plutellidae</taxon>
        <taxon>Plutella</taxon>
    </lineage>
</organism>
<dbReference type="Pfam" id="PF07679">
    <property type="entry name" value="I-set"/>
    <property type="match status" value="2"/>
</dbReference>
<evidence type="ECO:0000313" key="5">
    <source>
        <dbReference type="Proteomes" id="UP000653454"/>
    </source>
</evidence>
<reference evidence="4" key="1">
    <citation type="submission" date="2020-11" db="EMBL/GenBank/DDBJ databases">
        <authorList>
            <person name="Whiteford S."/>
        </authorList>
    </citation>
    <scope>NUCLEOTIDE SEQUENCE</scope>
</reference>
<evidence type="ECO:0000256" key="1">
    <source>
        <dbReference type="ARBA" id="ARBA00022737"/>
    </source>
</evidence>
<dbReference type="SUPFAM" id="SSF49265">
    <property type="entry name" value="Fibronectin type III"/>
    <property type="match status" value="1"/>
</dbReference>
<keyword evidence="2" id="KW-0472">Membrane</keyword>
<evidence type="ECO:0000256" key="2">
    <source>
        <dbReference type="SAM" id="Phobius"/>
    </source>
</evidence>
<feature type="transmembrane region" description="Helical" evidence="2">
    <location>
        <begin position="458"/>
        <end position="477"/>
    </location>
</feature>
<keyword evidence="1" id="KW-0677">Repeat</keyword>
<comment type="caution">
    <text evidence="4">The sequence shown here is derived from an EMBL/GenBank/DDBJ whole genome shotgun (WGS) entry which is preliminary data.</text>
</comment>
<feature type="domain" description="Ig-like" evidence="3">
    <location>
        <begin position="126"/>
        <end position="218"/>
    </location>
</feature>
<dbReference type="SMART" id="SM00408">
    <property type="entry name" value="IGc2"/>
    <property type="match status" value="3"/>
</dbReference>
<dbReference type="AlphaFoldDB" id="A0A8S4FPY2"/>
<dbReference type="InterPro" id="IPR013098">
    <property type="entry name" value="Ig_I-set"/>
</dbReference>
<feature type="domain" description="Ig-like" evidence="3">
    <location>
        <begin position="225"/>
        <end position="330"/>
    </location>
</feature>
<dbReference type="InterPro" id="IPR036179">
    <property type="entry name" value="Ig-like_dom_sf"/>
</dbReference>
<dbReference type="PANTHER" id="PTHR13817:SF166">
    <property type="entry name" value="NEURONAL IGCAM-RELATED"/>
    <property type="match status" value="1"/>
</dbReference>
<dbReference type="SMART" id="SM00409">
    <property type="entry name" value="IG"/>
    <property type="match status" value="3"/>
</dbReference>
<evidence type="ECO:0000313" key="4">
    <source>
        <dbReference type="EMBL" id="CAG9129143.1"/>
    </source>
</evidence>
<keyword evidence="2" id="KW-0812">Transmembrane</keyword>
<sequence length="478" mass="53866">MRPPLLRLRSTCYEHIVLRRAVAVVAFGEDNEPSLRVIPKSTVYNVGEKKAIYCEGMNLKERIEWYSPSKAMVGARTSKNNRVYVERMKNDSLIPIIIQSAQLEDSGNWTCRSGELSETIEILVGEKVYLKVRNQTIDGEEGKPARLSCEARGSPAPVVQWYKDMVLISAENRAKYIMKEKAGNYQLEIRNLNHLDSGEYVCKVTQEALSHYTDKRYQLVVQHKPLLVDQPIQEENMYITKYKTQEIYAILNETKNISCNTIANPPPEFEWHRRKDGFDERIPDGDTIAKSEDGMSSVLTLRMYDETYLGEYKCSAKNSKGSVSIIFHVTLGNKPEPPDSVTVINSTVSDILFNVTCSSCPLVAEDSQVAEQPENLRVLGYSFQLTPVVDGYVVPDWDSESAVEIPVDIYDPDDTLFSVGPLQNSTSFYTRVRSRNAAGFSEWLVLEEHPSTTSSGVATLPSLVLALVYFVAVFVVLR</sequence>
<dbReference type="InterPro" id="IPR050964">
    <property type="entry name" value="Striated_Muscle_Regulatory"/>
</dbReference>
<dbReference type="InterPro" id="IPR003598">
    <property type="entry name" value="Ig_sub2"/>
</dbReference>
<dbReference type="InterPro" id="IPR036116">
    <property type="entry name" value="FN3_sf"/>
</dbReference>
<keyword evidence="2" id="KW-1133">Transmembrane helix</keyword>
<gene>
    <name evidence="4" type="ORF">PLXY2_LOCUS9441</name>
</gene>
<dbReference type="EMBL" id="CAJHNJ030000037">
    <property type="protein sequence ID" value="CAG9129143.1"/>
    <property type="molecule type" value="Genomic_DNA"/>
</dbReference>
<name>A0A8S4FPY2_PLUXY</name>
<keyword evidence="5" id="KW-1185">Reference proteome</keyword>
<dbReference type="InterPro" id="IPR013783">
    <property type="entry name" value="Ig-like_fold"/>
</dbReference>
<dbReference type="SUPFAM" id="SSF48726">
    <property type="entry name" value="Immunoglobulin"/>
    <property type="match status" value="3"/>
</dbReference>
<dbReference type="InterPro" id="IPR003599">
    <property type="entry name" value="Ig_sub"/>
</dbReference>